<dbReference type="GO" id="GO:0003677">
    <property type="term" value="F:DNA binding"/>
    <property type="evidence" value="ECO:0007669"/>
    <property type="project" value="InterPro"/>
</dbReference>
<evidence type="ECO:0000259" key="1">
    <source>
        <dbReference type="Pfam" id="PF01609"/>
    </source>
</evidence>
<comment type="caution">
    <text evidence="2">The sequence shown here is derived from an EMBL/GenBank/DDBJ whole genome shotgun (WGS) entry which is preliminary data.</text>
</comment>
<reference evidence="2 3" key="1">
    <citation type="journal article" date="2019" name="Genome Biol. Evol.">
        <title>Day and night: Metabolic profiles and evolutionary relationships of six axenic non-marine cyanobacteria.</title>
        <authorList>
            <person name="Will S.E."/>
            <person name="Henke P."/>
            <person name="Boedeker C."/>
            <person name="Huang S."/>
            <person name="Brinkmann H."/>
            <person name="Rohde M."/>
            <person name="Jarek M."/>
            <person name="Friedl T."/>
            <person name="Seufert S."/>
            <person name="Schumacher M."/>
            <person name="Overmann J."/>
            <person name="Neumann-Schaal M."/>
            <person name="Petersen J."/>
        </authorList>
    </citation>
    <scope>NUCLEOTIDE SEQUENCE [LARGE SCALE GENOMIC DNA]</scope>
    <source>
        <strain evidence="2 3">SAG 39.79</strain>
    </source>
</reference>
<accession>A0AB37UHK1</accession>
<dbReference type="InterPro" id="IPR002559">
    <property type="entry name" value="Transposase_11"/>
</dbReference>
<dbReference type="AlphaFoldDB" id="A0AB37UHK1"/>
<sequence>MNKLSQIALTDEETLTVAVDCLAKHIPLDAKEPCDPKTLFQILLRAAATHDTIENTAKQLKQVTTSNNIRYHLGKINNFIDLEQQLNSSLKSQIPKGLSKKKQSLAIDFNLIPYYGKPSESEAPFIYRSQAKLGTCSFYAYATLYVIKKGKRVTLAIRGVRWLDTKVAIITYLLAELSLLKIRVKKLYLDREFFSIAVIRWLQALHIPLILPAIIRGKKGGIKQFLQGRKSYQATYVMSKTKEESVTLDLQIICKYRKGKRKKRGLEYFVYVVHQLNISLAYLHQDYRKRFGIESSYRLKNVCRIRTTTKKPTLRLLFVGIAFLLVSKRRTINL</sequence>
<feature type="domain" description="Transposase IS4-like" evidence="1">
    <location>
        <begin position="173"/>
        <end position="308"/>
    </location>
</feature>
<dbReference type="PANTHER" id="PTHR33252">
    <property type="entry name" value="THIRD ORF IN TRANSPOSON ISC1160"/>
    <property type="match status" value="1"/>
</dbReference>
<evidence type="ECO:0000313" key="3">
    <source>
        <dbReference type="Proteomes" id="UP000282574"/>
    </source>
</evidence>
<organism evidence="2 3">
    <name type="scientific">Chroococcidiopsis cubana SAG 39.79</name>
    <dbReference type="NCBI Taxonomy" id="388085"/>
    <lineage>
        <taxon>Bacteria</taxon>
        <taxon>Bacillati</taxon>
        <taxon>Cyanobacteriota</taxon>
        <taxon>Cyanophyceae</taxon>
        <taxon>Chroococcidiopsidales</taxon>
        <taxon>Chroococcidiopsidaceae</taxon>
        <taxon>Chroococcidiopsis</taxon>
    </lineage>
</organism>
<dbReference type="GO" id="GO:0006313">
    <property type="term" value="P:DNA transposition"/>
    <property type="evidence" value="ECO:0007669"/>
    <property type="project" value="InterPro"/>
</dbReference>
<dbReference type="GO" id="GO:0004803">
    <property type="term" value="F:transposase activity"/>
    <property type="evidence" value="ECO:0007669"/>
    <property type="project" value="InterPro"/>
</dbReference>
<dbReference type="RefSeq" id="WP_199755681.1">
    <property type="nucleotide sequence ID" value="NZ_JAVKZF010000004.1"/>
</dbReference>
<gene>
    <name evidence="2" type="ORF">DSM107010_41660</name>
</gene>
<keyword evidence="3" id="KW-1185">Reference proteome</keyword>
<dbReference type="EMBL" id="RSCK01000040">
    <property type="protein sequence ID" value="RUT10599.1"/>
    <property type="molecule type" value="Genomic_DNA"/>
</dbReference>
<dbReference type="Pfam" id="PF01609">
    <property type="entry name" value="DDE_Tnp_1"/>
    <property type="match status" value="1"/>
</dbReference>
<evidence type="ECO:0000313" key="2">
    <source>
        <dbReference type="EMBL" id="RUT10599.1"/>
    </source>
</evidence>
<protein>
    <submittedName>
        <fullName evidence="2">ISH3 family transposase</fullName>
    </submittedName>
</protein>
<dbReference type="PANTHER" id="PTHR33252:SF2">
    <property type="entry name" value="TRANSPOSASE IS4-LIKE DOMAIN-CONTAINING PROTEIN"/>
    <property type="match status" value="1"/>
</dbReference>
<name>A0AB37UHK1_9CYAN</name>
<dbReference type="Proteomes" id="UP000282574">
    <property type="component" value="Unassembled WGS sequence"/>
</dbReference>
<proteinExistence type="predicted"/>